<gene>
    <name evidence="1" type="ORF">LI90_4329</name>
</gene>
<accession>A0A132MHP4</accession>
<dbReference type="AlphaFoldDB" id="A0A132MHP4"/>
<sequence>MFAVGVVVLLVLCVVAGGIWPELRRPPELDWLGGDRIDSDDA</sequence>
<evidence type="ECO:0000313" key="1">
    <source>
        <dbReference type="EMBL" id="KWW97357.1"/>
    </source>
</evidence>
<dbReference type="EMBL" id="LAXD01000002">
    <property type="protein sequence ID" value="KWW97357.1"/>
    <property type="molecule type" value="Genomic_DNA"/>
</dbReference>
<geneLocation type="plasmid" evidence="1">
    <name>unnamed</name>
</geneLocation>
<dbReference type="Proteomes" id="UP000070188">
    <property type="component" value="Unassembled WGS sequence"/>
</dbReference>
<organism evidence="1 2">
    <name type="scientific">Carbonactinospora thermoautotrophica</name>
    <dbReference type="NCBI Taxonomy" id="1469144"/>
    <lineage>
        <taxon>Bacteria</taxon>
        <taxon>Bacillati</taxon>
        <taxon>Actinomycetota</taxon>
        <taxon>Actinomycetes</taxon>
        <taxon>Kitasatosporales</taxon>
        <taxon>Carbonactinosporaceae</taxon>
        <taxon>Carbonactinospora</taxon>
    </lineage>
</organism>
<comment type="caution">
    <text evidence="1">The sequence shown here is derived from an EMBL/GenBank/DDBJ whole genome shotgun (WGS) entry which is preliminary data.</text>
</comment>
<name>A0A132MHP4_9ACTN</name>
<dbReference type="PATRIC" id="fig|1469144.10.peg.4"/>
<reference evidence="2" key="1">
    <citation type="submission" date="2015-04" db="EMBL/GenBank/DDBJ databases">
        <title>Physiological reanalysis, assessment of diazotrophy, and genome sequences of multiple isolates of Streptomyces thermoautotrophicus.</title>
        <authorList>
            <person name="MacKellar D.C."/>
            <person name="Lieber L."/>
            <person name="Norman J."/>
            <person name="Bolger A."/>
            <person name="Tobin C."/>
            <person name="Murray J.W."/>
            <person name="Chang R."/>
            <person name="Ford T."/>
            <person name="Nguyen P.Q."/>
            <person name="Woodward J."/>
            <person name="Permingeat H."/>
            <person name="Joshi N.S."/>
            <person name="Silver P.A."/>
            <person name="Usadel B."/>
            <person name="Rutherford A.W."/>
            <person name="Friesen M."/>
            <person name="Prell J."/>
        </authorList>
    </citation>
    <scope>NUCLEOTIDE SEQUENCE [LARGE SCALE GENOMIC DNA]</scope>
    <source>
        <strain evidence="2">H1</strain>
    </source>
</reference>
<keyword evidence="2" id="KW-1185">Reference proteome</keyword>
<protein>
    <submittedName>
        <fullName evidence="1">Uncharacterized protein</fullName>
    </submittedName>
</protein>
<keyword evidence="1" id="KW-0614">Plasmid</keyword>
<proteinExistence type="predicted"/>
<evidence type="ECO:0000313" key="2">
    <source>
        <dbReference type="Proteomes" id="UP000070188"/>
    </source>
</evidence>